<keyword evidence="2" id="KW-1003">Cell membrane</keyword>
<name>A0AA49FL53_9PROT</name>
<feature type="domain" description="AAA+ ATPase" evidence="5">
    <location>
        <begin position="33"/>
        <end position="239"/>
    </location>
</feature>
<dbReference type="GO" id="GO:0016887">
    <property type="term" value="F:ATP hydrolysis activity"/>
    <property type="evidence" value="ECO:0007669"/>
    <property type="project" value="InterPro"/>
</dbReference>
<keyword evidence="2" id="KW-0472">Membrane</keyword>
<keyword evidence="4 6" id="KW-0067">ATP-binding</keyword>
<dbReference type="Proteomes" id="UP001234916">
    <property type="component" value="Chromosome"/>
</dbReference>
<dbReference type="AlphaFoldDB" id="A0AA49FL53"/>
<dbReference type="InterPro" id="IPR017871">
    <property type="entry name" value="ABC_transporter-like_CS"/>
</dbReference>
<proteinExistence type="predicted"/>
<evidence type="ECO:0000256" key="1">
    <source>
        <dbReference type="ARBA" id="ARBA00022448"/>
    </source>
</evidence>
<evidence type="ECO:0000256" key="2">
    <source>
        <dbReference type="ARBA" id="ARBA00022475"/>
    </source>
</evidence>
<dbReference type="Gene3D" id="3.40.50.300">
    <property type="entry name" value="P-loop containing nucleotide triphosphate hydrolases"/>
    <property type="match status" value="1"/>
</dbReference>
<dbReference type="InterPro" id="IPR003439">
    <property type="entry name" value="ABC_transporter-like_ATP-bd"/>
</dbReference>
<dbReference type="PANTHER" id="PTHR43023">
    <property type="entry name" value="PROTEIN TRIGALACTOSYLDIACYLGLYCEROL 3, CHLOROPLASTIC"/>
    <property type="match status" value="1"/>
</dbReference>
<dbReference type="SMART" id="SM00382">
    <property type="entry name" value="AAA"/>
    <property type="match status" value="1"/>
</dbReference>
<evidence type="ECO:0000256" key="4">
    <source>
        <dbReference type="ARBA" id="ARBA00022840"/>
    </source>
</evidence>
<accession>A0AA49FL53</accession>
<organism evidence="6">
    <name type="scientific">Candidatus Nitricoxidivorans perseverans</name>
    <dbReference type="NCBI Taxonomy" id="2975601"/>
    <lineage>
        <taxon>Bacteria</taxon>
        <taxon>Pseudomonadati</taxon>
        <taxon>Pseudomonadota</taxon>
        <taxon>Betaproteobacteria</taxon>
        <taxon>Nitrosomonadales</taxon>
        <taxon>Sterolibacteriaceae</taxon>
        <taxon>Candidatus Nitricoxidivorans</taxon>
    </lineage>
</organism>
<dbReference type="SUPFAM" id="SSF52540">
    <property type="entry name" value="P-loop containing nucleoside triphosphate hydrolases"/>
    <property type="match status" value="1"/>
</dbReference>
<keyword evidence="3" id="KW-0547">Nucleotide-binding</keyword>
<dbReference type="EMBL" id="CP107246">
    <property type="protein sequence ID" value="WIM05480.1"/>
    <property type="molecule type" value="Genomic_DNA"/>
</dbReference>
<evidence type="ECO:0000259" key="5">
    <source>
        <dbReference type="SMART" id="SM00382"/>
    </source>
</evidence>
<protein>
    <submittedName>
        <fullName evidence="6">ABC transporter ATP-binding protein</fullName>
    </submittedName>
</protein>
<dbReference type="InterPro" id="IPR003593">
    <property type="entry name" value="AAA+_ATPase"/>
</dbReference>
<evidence type="ECO:0000256" key="3">
    <source>
        <dbReference type="ARBA" id="ARBA00022741"/>
    </source>
</evidence>
<sequence>MDNRQDRIVEVDGVHFAHGQRQVLKGISLSIPRGKVVAILGASGCGKTTLLKLLGGQLSPSSGIVRVAGQNVHELDNRGLYDLRKKIGMMQQMGGLFSDLSVFENIAFPMREHTDLTERMIRDLVLMKLHAVGLRGAHGLMPGELSGGMARRVALARAIALDPLLLMYDEPFAGLDPVSLNVIADLIRRLNDALGVSSIIVTYDVTESLKVVDYVYFISDGVIAAEGPTDEIVRSGNSFVRQFVDGKPDGPVAFHYPAQPIARALRVAA</sequence>
<dbReference type="GO" id="GO:0005524">
    <property type="term" value="F:ATP binding"/>
    <property type="evidence" value="ECO:0007669"/>
    <property type="project" value="UniProtKB-KW"/>
</dbReference>
<dbReference type="InterPro" id="IPR027417">
    <property type="entry name" value="P-loop_NTPase"/>
</dbReference>
<gene>
    <name evidence="6" type="ORF">OHM77_12470</name>
</gene>
<dbReference type="PROSITE" id="PS00211">
    <property type="entry name" value="ABC_TRANSPORTER_1"/>
    <property type="match status" value="1"/>
</dbReference>
<dbReference type="Pfam" id="PF00005">
    <property type="entry name" value="ABC_tran"/>
    <property type="match status" value="1"/>
</dbReference>
<dbReference type="PANTHER" id="PTHR43023:SF6">
    <property type="entry name" value="INTERMEMBRANE PHOSPHOLIPID TRANSPORT SYSTEM ATP-BINDING PROTEIN MLAF"/>
    <property type="match status" value="1"/>
</dbReference>
<keyword evidence="1" id="KW-0813">Transport</keyword>
<reference evidence="6" key="1">
    <citation type="journal article" date="2023" name="Nat. Microbiol.">
        <title>Enrichment and characterization of a nitric oxide-reducing microbial community in a continuous bioreactor.</title>
        <authorList>
            <person name="Garrido-Amador P."/>
            <person name="Stortenbeker N."/>
            <person name="Wessels H.J.C.T."/>
            <person name="Speth D.R."/>
            <person name="Garcia-Heredia I."/>
            <person name="Kartal B."/>
        </authorList>
    </citation>
    <scope>NUCLEOTIDE SEQUENCE</scope>
    <source>
        <strain evidence="6">MAG1</strain>
    </source>
</reference>
<evidence type="ECO:0000313" key="6">
    <source>
        <dbReference type="EMBL" id="WIM05480.1"/>
    </source>
</evidence>
<dbReference type="CDD" id="cd03261">
    <property type="entry name" value="ABC_Org_Solvent_Resistant"/>
    <property type="match status" value="1"/>
</dbReference>
<dbReference type="KEGG" id="npv:OHM77_12470"/>